<dbReference type="GO" id="GO:0006260">
    <property type="term" value="P:DNA replication"/>
    <property type="evidence" value="ECO:0007669"/>
    <property type="project" value="UniProtKB-KW"/>
</dbReference>
<dbReference type="CDD" id="cd06257">
    <property type="entry name" value="DnaJ"/>
    <property type="match status" value="1"/>
</dbReference>
<dbReference type="GO" id="GO:0042026">
    <property type="term" value="P:protein refolding"/>
    <property type="evidence" value="ECO:0007669"/>
    <property type="project" value="TreeGrafter"/>
</dbReference>
<dbReference type="Pfam" id="PF00684">
    <property type="entry name" value="DnaJ_CXXCXGXG"/>
    <property type="match status" value="1"/>
</dbReference>
<dbReference type="FunFam" id="2.60.260.20:FF:000005">
    <property type="entry name" value="Chaperone protein dnaJ 1, mitochondrial"/>
    <property type="match status" value="1"/>
</dbReference>
<feature type="binding site" evidence="8">
    <location>
        <position position="184"/>
    </location>
    <ligand>
        <name>Zn(2+)</name>
        <dbReference type="ChEBI" id="CHEBI:29105"/>
        <label>2</label>
    </ligand>
</feature>
<dbReference type="GO" id="GO:0008270">
    <property type="term" value="F:zinc ion binding"/>
    <property type="evidence" value="ECO:0007669"/>
    <property type="project" value="UniProtKB-UniRule"/>
</dbReference>
<keyword evidence="4 8" id="KW-0862">Zinc</keyword>
<dbReference type="Pfam" id="PF01556">
    <property type="entry name" value="DnaJ_C"/>
    <property type="match status" value="1"/>
</dbReference>
<dbReference type="HAMAP" id="MF_01152">
    <property type="entry name" value="DnaJ"/>
    <property type="match status" value="1"/>
</dbReference>
<dbReference type="CDD" id="cd10747">
    <property type="entry name" value="DnaJ_C"/>
    <property type="match status" value="1"/>
</dbReference>
<evidence type="ECO:0000313" key="12">
    <source>
        <dbReference type="EMBL" id="TMI91089.1"/>
    </source>
</evidence>
<protein>
    <recommendedName>
        <fullName evidence="7 8">Chaperone protein DnaJ</fullName>
    </recommendedName>
</protein>
<dbReference type="CDD" id="cd10719">
    <property type="entry name" value="DnaJ_zf"/>
    <property type="match status" value="1"/>
</dbReference>
<dbReference type="InterPro" id="IPR008971">
    <property type="entry name" value="HSP40/DnaJ_pept-bd"/>
</dbReference>
<comment type="subcellular location">
    <subcellularLocation>
        <location evidence="8">Cytoplasm</location>
    </subcellularLocation>
</comment>
<dbReference type="Gene3D" id="1.10.287.110">
    <property type="entry name" value="DnaJ domain"/>
    <property type="match status" value="1"/>
</dbReference>
<keyword evidence="1 8" id="KW-0479">Metal-binding</keyword>
<keyword evidence="3 8" id="KW-0863">Zinc-finger</keyword>
<dbReference type="SUPFAM" id="SSF46565">
    <property type="entry name" value="Chaperone J-domain"/>
    <property type="match status" value="1"/>
</dbReference>
<dbReference type="SUPFAM" id="SSF57938">
    <property type="entry name" value="DnaJ/Hsp40 cysteine-rich domain"/>
    <property type="match status" value="1"/>
</dbReference>
<evidence type="ECO:0000256" key="2">
    <source>
        <dbReference type="ARBA" id="ARBA00022737"/>
    </source>
</evidence>
<evidence type="ECO:0000256" key="3">
    <source>
        <dbReference type="ARBA" id="ARBA00022771"/>
    </source>
</evidence>
<dbReference type="SMART" id="SM00271">
    <property type="entry name" value="DnaJ"/>
    <property type="match status" value="1"/>
</dbReference>
<comment type="cofactor">
    <cofactor evidence="8">
        <name>Zn(2+)</name>
        <dbReference type="ChEBI" id="CHEBI:29105"/>
    </cofactor>
    <text evidence="8">Binds 2 Zn(2+) ions per monomer.</text>
</comment>
<evidence type="ECO:0000259" key="10">
    <source>
        <dbReference type="PROSITE" id="PS50076"/>
    </source>
</evidence>
<keyword evidence="5 8" id="KW-0143">Chaperone</keyword>
<dbReference type="InterPro" id="IPR036410">
    <property type="entry name" value="HSP_DnaJ_Cys-rich_dom_sf"/>
</dbReference>
<dbReference type="FunFam" id="2.10.230.10:FF:000002">
    <property type="entry name" value="Molecular chaperone DnaJ"/>
    <property type="match status" value="1"/>
</dbReference>
<evidence type="ECO:0000256" key="5">
    <source>
        <dbReference type="ARBA" id="ARBA00023186"/>
    </source>
</evidence>
<evidence type="ECO:0000256" key="8">
    <source>
        <dbReference type="HAMAP-Rule" id="MF_01152"/>
    </source>
</evidence>
<dbReference type="GO" id="GO:0009408">
    <property type="term" value="P:response to heat"/>
    <property type="evidence" value="ECO:0007669"/>
    <property type="project" value="InterPro"/>
</dbReference>
<organism evidence="12 13">
    <name type="scientific">Candidatus Segetimicrobium genomatis</name>
    <dbReference type="NCBI Taxonomy" id="2569760"/>
    <lineage>
        <taxon>Bacteria</taxon>
        <taxon>Bacillati</taxon>
        <taxon>Candidatus Sysuimicrobiota</taxon>
        <taxon>Candidatus Sysuimicrobiia</taxon>
        <taxon>Candidatus Sysuimicrobiales</taxon>
        <taxon>Candidatus Segetimicrobiaceae</taxon>
        <taxon>Candidatus Segetimicrobium</taxon>
    </lineage>
</organism>
<evidence type="ECO:0000313" key="13">
    <source>
        <dbReference type="Proteomes" id="UP000318509"/>
    </source>
</evidence>
<feature type="zinc finger region" description="CR-type" evidence="9">
    <location>
        <begin position="128"/>
        <end position="210"/>
    </location>
</feature>
<keyword evidence="8" id="KW-0963">Cytoplasm</keyword>
<comment type="domain">
    <text evidence="8">The J domain is necessary and sufficient to stimulate DnaK ATPase activity. Zinc center 1 plays an important role in the autonomous, DnaK-independent chaperone activity of DnaJ. Zinc center 2 is essential for interaction with DnaK and for DnaJ activity.</text>
</comment>
<dbReference type="PANTHER" id="PTHR43096:SF52">
    <property type="entry name" value="DNAJ HOMOLOG 1, MITOCHONDRIAL-RELATED"/>
    <property type="match status" value="1"/>
</dbReference>
<name>A0A537K5P1_9BACT</name>
<feature type="binding site" evidence="8">
    <location>
        <position position="187"/>
    </location>
    <ligand>
        <name>Zn(2+)</name>
        <dbReference type="ChEBI" id="CHEBI:29105"/>
        <label>2</label>
    </ligand>
</feature>
<dbReference type="Proteomes" id="UP000318509">
    <property type="component" value="Unassembled WGS sequence"/>
</dbReference>
<dbReference type="InterPro" id="IPR018253">
    <property type="entry name" value="DnaJ_domain_CS"/>
</dbReference>
<feature type="binding site" evidence="8">
    <location>
        <position position="158"/>
    </location>
    <ligand>
        <name>Zn(2+)</name>
        <dbReference type="ChEBI" id="CHEBI:29105"/>
        <label>2</label>
    </ligand>
</feature>
<dbReference type="PROSITE" id="PS51188">
    <property type="entry name" value="ZF_CR"/>
    <property type="match status" value="1"/>
</dbReference>
<dbReference type="NCBIfam" id="NF008035">
    <property type="entry name" value="PRK10767.1"/>
    <property type="match status" value="1"/>
</dbReference>
<dbReference type="EMBL" id="VBAK01000105">
    <property type="protein sequence ID" value="TMI91089.1"/>
    <property type="molecule type" value="Genomic_DNA"/>
</dbReference>
<evidence type="ECO:0000256" key="4">
    <source>
        <dbReference type="ARBA" id="ARBA00022833"/>
    </source>
</evidence>
<evidence type="ECO:0000256" key="1">
    <source>
        <dbReference type="ARBA" id="ARBA00022723"/>
    </source>
</evidence>
<comment type="similarity">
    <text evidence="6 8">Belongs to the DnaJ family.</text>
</comment>
<feature type="domain" description="CR-type" evidence="11">
    <location>
        <begin position="128"/>
        <end position="210"/>
    </location>
</feature>
<dbReference type="InterPro" id="IPR002939">
    <property type="entry name" value="DnaJ_C"/>
</dbReference>
<gene>
    <name evidence="8 12" type="primary">dnaJ</name>
    <name evidence="12" type="ORF">E6H00_05255</name>
</gene>
<keyword evidence="8" id="KW-0235">DNA replication</keyword>
<comment type="caution">
    <text evidence="8">Lacks conserved residue(s) required for the propagation of feature annotation.</text>
</comment>
<keyword evidence="2 8" id="KW-0677">Repeat</keyword>
<evidence type="ECO:0000256" key="7">
    <source>
        <dbReference type="ARBA" id="ARBA00067609"/>
    </source>
</evidence>
<dbReference type="InterPro" id="IPR001305">
    <property type="entry name" value="HSP_DnaJ_Cys-rich_dom"/>
</dbReference>
<dbReference type="GO" id="GO:0005524">
    <property type="term" value="F:ATP binding"/>
    <property type="evidence" value="ECO:0007669"/>
    <property type="project" value="InterPro"/>
</dbReference>
<reference evidence="12 13" key="1">
    <citation type="journal article" date="2019" name="Nat. Microbiol.">
        <title>Mediterranean grassland soil C-N compound turnover is dependent on rainfall and depth, and is mediated by genomically divergent microorganisms.</title>
        <authorList>
            <person name="Diamond S."/>
            <person name="Andeer P.F."/>
            <person name="Li Z."/>
            <person name="Crits-Christoph A."/>
            <person name="Burstein D."/>
            <person name="Anantharaman K."/>
            <person name="Lane K.R."/>
            <person name="Thomas B.C."/>
            <person name="Pan C."/>
            <person name="Northen T.R."/>
            <person name="Banfield J.F."/>
        </authorList>
    </citation>
    <scope>NUCLEOTIDE SEQUENCE [LARGE SCALE GENOMIC DNA]</scope>
    <source>
        <strain evidence="12">NP_3</strain>
    </source>
</reference>
<dbReference type="Pfam" id="PF00226">
    <property type="entry name" value="DnaJ"/>
    <property type="match status" value="1"/>
</dbReference>
<dbReference type="PRINTS" id="PR00625">
    <property type="entry name" value="JDOMAIN"/>
</dbReference>
<feature type="binding site" evidence="8">
    <location>
        <position position="144"/>
    </location>
    <ligand>
        <name>Zn(2+)</name>
        <dbReference type="ChEBI" id="CHEBI:29105"/>
        <label>1</label>
    </ligand>
</feature>
<dbReference type="SUPFAM" id="SSF49493">
    <property type="entry name" value="HSP40/DnaJ peptide-binding domain"/>
    <property type="match status" value="2"/>
</dbReference>
<feature type="domain" description="J" evidence="10">
    <location>
        <begin position="5"/>
        <end position="69"/>
    </location>
</feature>
<dbReference type="GO" id="GO:0031072">
    <property type="term" value="F:heat shock protein binding"/>
    <property type="evidence" value="ECO:0007669"/>
    <property type="project" value="InterPro"/>
</dbReference>
<feature type="binding site" evidence="8">
    <location>
        <position position="141"/>
    </location>
    <ligand>
        <name>Zn(2+)</name>
        <dbReference type="ChEBI" id="CHEBI:29105"/>
        <label>1</label>
    </ligand>
</feature>
<dbReference type="Gene3D" id="2.60.260.20">
    <property type="entry name" value="Urease metallochaperone UreE, N-terminal domain"/>
    <property type="match status" value="2"/>
</dbReference>
<dbReference type="PROSITE" id="PS50076">
    <property type="entry name" value="DNAJ_2"/>
    <property type="match status" value="1"/>
</dbReference>
<dbReference type="Gene3D" id="2.10.230.10">
    <property type="entry name" value="Heat shock protein DnaJ, cysteine-rich domain"/>
    <property type="match status" value="1"/>
</dbReference>
<dbReference type="NCBIfam" id="TIGR02349">
    <property type="entry name" value="DnaJ_bact"/>
    <property type="match status" value="1"/>
</dbReference>
<dbReference type="InterPro" id="IPR012724">
    <property type="entry name" value="DnaJ"/>
</dbReference>
<dbReference type="GO" id="GO:0005737">
    <property type="term" value="C:cytoplasm"/>
    <property type="evidence" value="ECO:0007669"/>
    <property type="project" value="UniProtKB-SubCell"/>
</dbReference>
<dbReference type="InterPro" id="IPR036869">
    <property type="entry name" value="J_dom_sf"/>
</dbReference>
<feature type="binding site" evidence="8">
    <location>
        <position position="198"/>
    </location>
    <ligand>
        <name>Zn(2+)</name>
        <dbReference type="ChEBI" id="CHEBI:29105"/>
        <label>1</label>
    </ligand>
</feature>
<proteinExistence type="inferred from homology"/>
<dbReference type="AlphaFoldDB" id="A0A537K5P1"/>
<evidence type="ECO:0000259" key="11">
    <source>
        <dbReference type="PROSITE" id="PS51188"/>
    </source>
</evidence>
<evidence type="ECO:0000256" key="6">
    <source>
        <dbReference type="ARBA" id="ARBA00061004"/>
    </source>
</evidence>
<dbReference type="PANTHER" id="PTHR43096">
    <property type="entry name" value="DNAJ HOMOLOG 1, MITOCHONDRIAL-RELATED"/>
    <property type="match status" value="1"/>
</dbReference>
<feature type="binding site" evidence="8">
    <location>
        <position position="201"/>
    </location>
    <ligand>
        <name>Zn(2+)</name>
        <dbReference type="ChEBI" id="CHEBI:29105"/>
        <label>1</label>
    </ligand>
</feature>
<comment type="subunit">
    <text evidence="8">Homodimer.</text>
</comment>
<comment type="caution">
    <text evidence="12">The sequence shown here is derived from an EMBL/GenBank/DDBJ whole genome shotgun (WGS) entry which is preliminary data.</text>
</comment>
<dbReference type="GO" id="GO:0051082">
    <property type="term" value="F:unfolded protein binding"/>
    <property type="evidence" value="ECO:0007669"/>
    <property type="project" value="UniProtKB-UniRule"/>
</dbReference>
<dbReference type="PROSITE" id="PS00636">
    <property type="entry name" value="DNAJ_1"/>
    <property type="match status" value="1"/>
</dbReference>
<dbReference type="InterPro" id="IPR001623">
    <property type="entry name" value="DnaJ_domain"/>
</dbReference>
<keyword evidence="8" id="KW-0346">Stress response</keyword>
<feature type="binding site" evidence="8">
    <location>
        <position position="161"/>
    </location>
    <ligand>
        <name>Zn(2+)</name>
        <dbReference type="ChEBI" id="CHEBI:29105"/>
        <label>2</label>
    </ligand>
</feature>
<sequence length="368" mass="40099">MPRRDYYEVLGLPRSATPEDIKRAFRQLAREHHPDVNRDPHADERFKEINEAYQVLGDPERRALYDRTGQVGALRDHGGGNPFGGSPFEDIFDMFFGRERPQGGEPGPERGSDLRVALEVTLAEAAAGVERRIAITREETCPVCFGTGAEKGSAPETCPTCRGAGQVRYSRRTAFGSFSQVSTCPQCGGAAKVIPHPCVECRGSGRARAKREITVKVPAGVEEGTRLRLPGEGEAGMRGGERGDLYVDLAITPHAVFSRRGRDLHCEVSVSMTQAALGDEIDVPTLEGPVPLAIPPGLQPGATTTLRGKGMPSLRDGKGDLIVHFQVAIPDELTKEQERLLLQFGQLRGEDIKPQKKTLLGKFRSRLS</sequence>
<evidence type="ECO:0000256" key="9">
    <source>
        <dbReference type="PROSITE-ProRule" id="PRU00546"/>
    </source>
</evidence>
<comment type="function">
    <text evidence="8">Participates actively in the response to hyperosmotic and heat shock by preventing the aggregation of stress-denatured proteins and by disaggregating proteins, also in an autonomous, DnaK-independent fashion. Unfolded proteins bind initially to DnaJ; upon interaction with the DnaJ-bound protein, DnaK hydrolyzes its bound ATP, resulting in the formation of a stable complex. GrpE releases ADP from DnaK; ATP binding to DnaK triggers the release of the substrate protein, thus completing the reaction cycle. Several rounds of ATP-dependent interactions between DnaJ, DnaK and GrpE are required for fully efficient folding. Also involved, together with DnaK and GrpE, in the DNA replication of plasmids through activation of initiation proteins.</text>
</comment>
<accession>A0A537K5P1</accession>